<dbReference type="InterPro" id="IPR013751">
    <property type="entry name" value="ACP_syn_III_N"/>
</dbReference>
<evidence type="ECO:0000313" key="6">
    <source>
        <dbReference type="Proteomes" id="UP000553209"/>
    </source>
</evidence>
<dbReference type="AlphaFoldDB" id="A0A7X6RSM5"/>
<name>A0A7X6RSM5_9ACTN</name>
<evidence type="ECO:0000259" key="3">
    <source>
        <dbReference type="Pfam" id="PF08541"/>
    </source>
</evidence>
<dbReference type="Pfam" id="PF08541">
    <property type="entry name" value="ACP_syn_III_C"/>
    <property type="match status" value="1"/>
</dbReference>
<organism evidence="5 6">
    <name type="scientific">Nocardiopsis alborubida</name>
    <dbReference type="NCBI Taxonomy" id="146802"/>
    <lineage>
        <taxon>Bacteria</taxon>
        <taxon>Bacillati</taxon>
        <taxon>Actinomycetota</taxon>
        <taxon>Actinomycetes</taxon>
        <taxon>Streptosporangiales</taxon>
        <taxon>Nocardiopsidaceae</taxon>
        <taxon>Nocardiopsis</taxon>
    </lineage>
</organism>
<dbReference type="Gene3D" id="3.40.47.10">
    <property type="match status" value="2"/>
</dbReference>
<dbReference type="GO" id="GO:0004315">
    <property type="term" value="F:3-oxoacyl-[acyl-carrier-protein] synthase activity"/>
    <property type="evidence" value="ECO:0007669"/>
    <property type="project" value="InterPro"/>
</dbReference>
<protein>
    <recommendedName>
        <fullName evidence="7">3-oxoacyl-ACP synthase</fullName>
    </recommendedName>
</protein>
<accession>A0A7X6RSM5</accession>
<dbReference type="PANTHER" id="PTHR34069:SF2">
    <property type="entry name" value="BETA-KETOACYL-[ACYL-CARRIER-PROTEIN] SYNTHASE III"/>
    <property type="match status" value="1"/>
</dbReference>
<dbReference type="PANTHER" id="PTHR34069">
    <property type="entry name" value="3-OXOACYL-[ACYL-CARRIER-PROTEIN] SYNTHASE 3"/>
    <property type="match status" value="1"/>
</dbReference>
<feature type="domain" description="Beta-ketoacyl-[acyl-carrier-protein] synthase III N-terminal" evidence="4">
    <location>
        <begin position="109"/>
        <end position="187"/>
    </location>
</feature>
<comment type="caution">
    <text evidence="5">The sequence shown here is derived from an EMBL/GenBank/DDBJ whole genome shotgun (WGS) entry which is preliminary data.</text>
</comment>
<feature type="domain" description="Beta-ketoacyl-[acyl-carrier-protein] synthase III C-terminal" evidence="3">
    <location>
        <begin position="281"/>
        <end position="336"/>
    </location>
</feature>
<proteinExistence type="predicted"/>
<evidence type="ECO:0008006" key="7">
    <source>
        <dbReference type="Google" id="ProtNLM"/>
    </source>
</evidence>
<dbReference type="EMBL" id="JAAXPG010000031">
    <property type="protein sequence ID" value="NKZ01125.1"/>
    <property type="molecule type" value="Genomic_DNA"/>
</dbReference>
<keyword evidence="6" id="KW-1185">Reference proteome</keyword>
<sequence>MNDALSILGTGSYLPEQRVDVRRAMAGRSERERDRVLAYGYTTVCVEPELYPGDMGLVAARRALEQARVDVRDVRMVVFTSIHRHGHRRMWSPASWLQERLGCVNALPFNVHQGCNAQLLLLDVAADVLKGRPGGGEAVLVVAADRFSDSAFDRFTGDYGIVYGDGAAAAVITASNGWGWRVRGVHSVSEPSLEGLHRDDRPVAETSDGLTAEHDMRAAKRAFLTRHGRDVLGERTRAAVASVRGALLPGGDTDGLRAVVYPNLGRPLLESSYFPELPGGADRSLWSFGATVGHLGTADQIAGLDAWTHRTGPVPGERVLLIGAGAGFTWTGMLLERERTPTGLLTRPPAQ</sequence>
<dbReference type="InterPro" id="IPR016039">
    <property type="entry name" value="Thiolase-like"/>
</dbReference>
<evidence type="ECO:0000256" key="1">
    <source>
        <dbReference type="ARBA" id="ARBA00022679"/>
    </source>
</evidence>
<keyword evidence="1" id="KW-0808">Transferase</keyword>
<dbReference type="GO" id="GO:0006633">
    <property type="term" value="P:fatty acid biosynthetic process"/>
    <property type="evidence" value="ECO:0007669"/>
    <property type="project" value="InterPro"/>
</dbReference>
<evidence type="ECO:0000259" key="4">
    <source>
        <dbReference type="Pfam" id="PF08545"/>
    </source>
</evidence>
<keyword evidence="2" id="KW-0012">Acyltransferase</keyword>
<evidence type="ECO:0000313" key="5">
    <source>
        <dbReference type="EMBL" id="NKZ01125.1"/>
    </source>
</evidence>
<evidence type="ECO:0000256" key="2">
    <source>
        <dbReference type="ARBA" id="ARBA00023315"/>
    </source>
</evidence>
<gene>
    <name evidence="5" type="ORF">HGB44_26155</name>
</gene>
<dbReference type="RefSeq" id="WP_061080640.1">
    <property type="nucleotide sequence ID" value="NZ_JAAXPG010000031.1"/>
</dbReference>
<dbReference type="Pfam" id="PF08545">
    <property type="entry name" value="ACP_syn_III"/>
    <property type="match status" value="1"/>
</dbReference>
<dbReference type="SUPFAM" id="SSF53901">
    <property type="entry name" value="Thiolase-like"/>
    <property type="match status" value="2"/>
</dbReference>
<dbReference type="Proteomes" id="UP000553209">
    <property type="component" value="Unassembled WGS sequence"/>
</dbReference>
<dbReference type="InterPro" id="IPR013747">
    <property type="entry name" value="ACP_syn_III_C"/>
</dbReference>
<reference evidence="5 6" key="1">
    <citation type="submission" date="2020-04" db="EMBL/GenBank/DDBJ databases">
        <title>MicrobeNet Type strains.</title>
        <authorList>
            <person name="Nicholson A.C."/>
        </authorList>
    </citation>
    <scope>NUCLEOTIDE SEQUENCE [LARGE SCALE GENOMIC DNA]</scope>
    <source>
        <strain evidence="5 6">ATCC 23612</strain>
    </source>
</reference>
<dbReference type="GO" id="GO:0044550">
    <property type="term" value="P:secondary metabolite biosynthetic process"/>
    <property type="evidence" value="ECO:0007669"/>
    <property type="project" value="TreeGrafter"/>
</dbReference>
<dbReference type="CDD" id="cd00827">
    <property type="entry name" value="init_cond_enzymes"/>
    <property type="match status" value="1"/>
</dbReference>